<name>A0A844B8C5_9BURK</name>
<keyword evidence="1" id="KW-0812">Transmembrane</keyword>
<protein>
    <recommendedName>
        <fullName evidence="4">Toxin CptA</fullName>
    </recommendedName>
</protein>
<dbReference type="AlphaFoldDB" id="A0A844B8C5"/>
<sequence length="152" mass="17155">MHNAPSVTYPVGRSRFSGWLSLLLWLLGLASVLMWWTTAAAPGWRGFAMALAVVAAGVCAGVAWWRSAVGQLHWDGESWQWTQHLATREGTVTTRLDLQKWMLLQWQAGDASRWLWLERSREPASWDDLRRAVYSRARPNPLPMAQPAAGRS</sequence>
<proteinExistence type="predicted"/>
<reference evidence="2 3" key="1">
    <citation type="submission" date="2019-11" db="EMBL/GenBank/DDBJ databases">
        <title>Caenimonas koreensis gen. nov., sp. nov., isolated from activated sludge.</title>
        <authorList>
            <person name="Seung H.R."/>
        </authorList>
    </citation>
    <scope>NUCLEOTIDE SEQUENCE [LARGE SCALE GENOMIC DNA]</scope>
    <source>
        <strain evidence="2 3">EMB320</strain>
    </source>
</reference>
<dbReference type="Proteomes" id="UP000487350">
    <property type="component" value="Unassembled WGS sequence"/>
</dbReference>
<evidence type="ECO:0000313" key="2">
    <source>
        <dbReference type="EMBL" id="MRD47696.1"/>
    </source>
</evidence>
<evidence type="ECO:0008006" key="4">
    <source>
        <dbReference type="Google" id="ProtNLM"/>
    </source>
</evidence>
<organism evidence="2 3">
    <name type="scientific">Caenimonas koreensis DSM 17982</name>
    <dbReference type="NCBI Taxonomy" id="1121255"/>
    <lineage>
        <taxon>Bacteria</taxon>
        <taxon>Pseudomonadati</taxon>
        <taxon>Pseudomonadota</taxon>
        <taxon>Betaproteobacteria</taxon>
        <taxon>Burkholderiales</taxon>
        <taxon>Comamonadaceae</taxon>
        <taxon>Caenimonas</taxon>
    </lineage>
</organism>
<evidence type="ECO:0000313" key="3">
    <source>
        <dbReference type="Proteomes" id="UP000487350"/>
    </source>
</evidence>
<comment type="caution">
    <text evidence="2">The sequence shown here is derived from an EMBL/GenBank/DDBJ whole genome shotgun (WGS) entry which is preliminary data.</text>
</comment>
<evidence type="ECO:0000256" key="1">
    <source>
        <dbReference type="SAM" id="Phobius"/>
    </source>
</evidence>
<keyword evidence="1" id="KW-0472">Membrane</keyword>
<dbReference type="EMBL" id="WJBU01000009">
    <property type="protein sequence ID" value="MRD47696.1"/>
    <property type="molecule type" value="Genomic_DNA"/>
</dbReference>
<dbReference type="RefSeq" id="WP_153585009.1">
    <property type="nucleotide sequence ID" value="NZ_WJBU01000009.1"/>
</dbReference>
<dbReference type="OrthoDB" id="9157092at2"/>
<accession>A0A844B8C5</accession>
<feature type="transmembrane region" description="Helical" evidence="1">
    <location>
        <begin position="16"/>
        <end position="37"/>
    </location>
</feature>
<keyword evidence="1" id="KW-1133">Transmembrane helix</keyword>
<feature type="transmembrane region" description="Helical" evidence="1">
    <location>
        <begin position="43"/>
        <end position="65"/>
    </location>
</feature>
<gene>
    <name evidence="2" type="ORF">GHT07_10440</name>
</gene>
<keyword evidence="3" id="KW-1185">Reference proteome</keyword>